<dbReference type="EMBL" id="BGPR01002067">
    <property type="protein sequence ID" value="GBM67187.1"/>
    <property type="molecule type" value="Genomic_DNA"/>
</dbReference>
<keyword evidence="2" id="KW-1185">Reference proteome</keyword>
<accession>A0A4Y2HP65</accession>
<proteinExistence type="predicted"/>
<protein>
    <submittedName>
        <fullName evidence="1">Uncharacterized protein</fullName>
    </submittedName>
</protein>
<dbReference type="Proteomes" id="UP000499080">
    <property type="component" value="Unassembled WGS sequence"/>
</dbReference>
<name>A0A4Y2HP65_ARAVE</name>
<evidence type="ECO:0000313" key="2">
    <source>
        <dbReference type="Proteomes" id="UP000499080"/>
    </source>
</evidence>
<gene>
    <name evidence="1" type="ORF">AVEN_114335_1</name>
</gene>
<comment type="caution">
    <text evidence="1">The sequence shown here is derived from an EMBL/GenBank/DDBJ whole genome shotgun (WGS) entry which is preliminary data.</text>
</comment>
<sequence>MGAMINPKNDEESSGDTSVSGCWRYFQYHSSLQSPSARMHRKPIFAQEEKRYKIIPVTQKSPAEERKCRAACTRDGWIIDLELDSFFSGTNHQENKRTKIA</sequence>
<organism evidence="1 2">
    <name type="scientific">Araneus ventricosus</name>
    <name type="common">Orbweaver spider</name>
    <name type="synonym">Epeira ventricosa</name>
    <dbReference type="NCBI Taxonomy" id="182803"/>
    <lineage>
        <taxon>Eukaryota</taxon>
        <taxon>Metazoa</taxon>
        <taxon>Ecdysozoa</taxon>
        <taxon>Arthropoda</taxon>
        <taxon>Chelicerata</taxon>
        <taxon>Arachnida</taxon>
        <taxon>Araneae</taxon>
        <taxon>Araneomorphae</taxon>
        <taxon>Entelegynae</taxon>
        <taxon>Araneoidea</taxon>
        <taxon>Araneidae</taxon>
        <taxon>Araneus</taxon>
    </lineage>
</organism>
<dbReference type="AlphaFoldDB" id="A0A4Y2HP65"/>
<evidence type="ECO:0000313" key="1">
    <source>
        <dbReference type="EMBL" id="GBM67187.1"/>
    </source>
</evidence>
<reference evidence="1 2" key="1">
    <citation type="journal article" date="2019" name="Sci. Rep.">
        <title>Orb-weaving spider Araneus ventricosus genome elucidates the spidroin gene catalogue.</title>
        <authorList>
            <person name="Kono N."/>
            <person name="Nakamura H."/>
            <person name="Ohtoshi R."/>
            <person name="Moran D.A.P."/>
            <person name="Shinohara A."/>
            <person name="Yoshida Y."/>
            <person name="Fujiwara M."/>
            <person name="Mori M."/>
            <person name="Tomita M."/>
            <person name="Arakawa K."/>
        </authorList>
    </citation>
    <scope>NUCLEOTIDE SEQUENCE [LARGE SCALE GENOMIC DNA]</scope>
</reference>